<gene>
    <name evidence="2" type="ORF">M440DRAFT_1067121</name>
</gene>
<keyword evidence="1" id="KW-0472">Membrane</keyword>
<sequence>MYKLGALSRKPTRIMRHDAALDAVGIVTTTGYMFFVILELIISLYECDKKKIIKEAEASSGFFRLTNLQGFQTDDMKKMCRGRAALSYSHEPPSLPCHEHVLPS</sequence>
<dbReference type="EMBL" id="KZ679138">
    <property type="protein sequence ID" value="PTB73620.1"/>
    <property type="molecule type" value="Genomic_DNA"/>
</dbReference>
<reference evidence="2 3" key="1">
    <citation type="submission" date="2016-07" db="EMBL/GenBank/DDBJ databases">
        <title>Multiple horizontal gene transfer events from other fungi enriched the ability of initially mycotrophic Trichoderma (Ascomycota) to feed on dead plant biomass.</title>
        <authorList>
            <consortium name="DOE Joint Genome Institute"/>
            <person name="Aerts A."/>
            <person name="Atanasova L."/>
            <person name="Chenthamara K."/>
            <person name="Zhang J."/>
            <person name="Grujic M."/>
            <person name="Henrissat B."/>
            <person name="Kuo A."/>
            <person name="Salamov A."/>
            <person name="Lipzen A."/>
            <person name="Labutti K."/>
            <person name="Barry K."/>
            <person name="Miao Y."/>
            <person name="Rahimi M.J."/>
            <person name="Shen Q."/>
            <person name="Grigoriev I.V."/>
            <person name="Kubicek C.P."/>
            <person name="Druzhinina I.S."/>
        </authorList>
    </citation>
    <scope>NUCLEOTIDE SEQUENCE [LARGE SCALE GENOMIC DNA]</scope>
    <source>
        <strain evidence="2 3">ATCC 18648</strain>
    </source>
</reference>
<feature type="transmembrane region" description="Helical" evidence="1">
    <location>
        <begin position="21"/>
        <end position="45"/>
    </location>
</feature>
<organism evidence="2 3">
    <name type="scientific">Trichoderma longibrachiatum ATCC 18648</name>
    <dbReference type="NCBI Taxonomy" id="983965"/>
    <lineage>
        <taxon>Eukaryota</taxon>
        <taxon>Fungi</taxon>
        <taxon>Dikarya</taxon>
        <taxon>Ascomycota</taxon>
        <taxon>Pezizomycotina</taxon>
        <taxon>Sordariomycetes</taxon>
        <taxon>Hypocreomycetidae</taxon>
        <taxon>Hypocreales</taxon>
        <taxon>Hypocreaceae</taxon>
        <taxon>Trichoderma</taxon>
    </lineage>
</organism>
<dbReference type="AlphaFoldDB" id="A0A2T4BWE7"/>
<accession>A0A2T4BWE7</accession>
<keyword evidence="1" id="KW-0812">Transmembrane</keyword>
<proteinExistence type="predicted"/>
<evidence type="ECO:0000313" key="2">
    <source>
        <dbReference type="EMBL" id="PTB73620.1"/>
    </source>
</evidence>
<keyword evidence="1" id="KW-1133">Transmembrane helix</keyword>
<protein>
    <submittedName>
        <fullName evidence="2">Uncharacterized protein</fullName>
    </submittedName>
</protein>
<evidence type="ECO:0000256" key="1">
    <source>
        <dbReference type="SAM" id="Phobius"/>
    </source>
</evidence>
<dbReference type="Proteomes" id="UP000240760">
    <property type="component" value="Unassembled WGS sequence"/>
</dbReference>
<keyword evidence="3" id="KW-1185">Reference proteome</keyword>
<evidence type="ECO:0000313" key="3">
    <source>
        <dbReference type="Proteomes" id="UP000240760"/>
    </source>
</evidence>
<name>A0A2T4BWE7_TRILO</name>